<dbReference type="InterPro" id="IPR011711">
    <property type="entry name" value="GntR_C"/>
</dbReference>
<keyword evidence="3" id="KW-0804">Transcription</keyword>
<dbReference type="SUPFAM" id="SSF48008">
    <property type="entry name" value="GntR ligand-binding domain-like"/>
    <property type="match status" value="1"/>
</dbReference>
<protein>
    <submittedName>
        <fullName evidence="5">DNA-binding transcriptional regulator, GntR family</fullName>
    </submittedName>
</protein>
<dbReference type="Proteomes" id="UP000199048">
    <property type="component" value="Unassembled WGS sequence"/>
</dbReference>
<proteinExistence type="predicted"/>
<dbReference type="Pfam" id="PF07729">
    <property type="entry name" value="FCD"/>
    <property type="match status" value="1"/>
</dbReference>
<evidence type="ECO:0000256" key="2">
    <source>
        <dbReference type="ARBA" id="ARBA00023125"/>
    </source>
</evidence>
<dbReference type="SMART" id="SM00345">
    <property type="entry name" value="HTH_GNTR"/>
    <property type="match status" value="1"/>
</dbReference>
<dbReference type="AlphaFoldDB" id="A0A1I4VLF0"/>
<sequence>MSSASASEPETGEILPDWVRPIVKESLSERAYRELRVALMRGQLRPDTRLRLRPMSARFGISATPMREALLRLVSEKALALDARGSVVVPRLALDQLLEIRAIRTDLEGRAAAAAIASTAAEIDALEAIHAQISQCHASRDFARAVNLNTEFHLSLCRLGGMPILYEIVKLLWVRCGPILSHLYDDGVPDWEPHPHRRIIDALRHGDSDAARDAVREDIERGGSGLFAHVRASPAG</sequence>
<feature type="domain" description="HTH gntR-type" evidence="4">
    <location>
        <begin position="25"/>
        <end position="91"/>
    </location>
</feature>
<dbReference type="STRING" id="582667.SAMN05192568_11073"/>
<dbReference type="PANTHER" id="PTHR43537:SF39">
    <property type="entry name" value="HTH-TYPE TRANSCRIPTIONAL REGULATOR MCBR"/>
    <property type="match status" value="1"/>
</dbReference>
<keyword evidence="6" id="KW-1185">Reference proteome</keyword>
<evidence type="ECO:0000313" key="5">
    <source>
        <dbReference type="EMBL" id="SFN01895.1"/>
    </source>
</evidence>
<dbReference type="GO" id="GO:0003700">
    <property type="term" value="F:DNA-binding transcription factor activity"/>
    <property type="evidence" value="ECO:0007669"/>
    <property type="project" value="InterPro"/>
</dbReference>
<keyword evidence="1" id="KW-0805">Transcription regulation</keyword>
<dbReference type="Pfam" id="PF00392">
    <property type="entry name" value="GntR"/>
    <property type="match status" value="1"/>
</dbReference>
<keyword evidence="2 5" id="KW-0238">DNA-binding</keyword>
<dbReference type="PROSITE" id="PS50949">
    <property type="entry name" value="HTH_GNTR"/>
    <property type="match status" value="1"/>
</dbReference>
<evidence type="ECO:0000313" key="6">
    <source>
        <dbReference type="Proteomes" id="UP000199048"/>
    </source>
</evidence>
<dbReference type="SUPFAM" id="SSF46785">
    <property type="entry name" value="Winged helix' DNA-binding domain"/>
    <property type="match status" value="1"/>
</dbReference>
<organism evidence="5 6">
    <name type="scientific">Methylobacterium pseudosasicola</name>
    <dbReference type="NCBI Taxonomy" id="582667"/>
    <lineage>
        <taxon>Bacteria</taxon>
        <taxon>Pseudomonadati</taxon>
        <taxon>Pseudomonadota</taxon>
        <taxon>Alphaproteobacteria</taxon>
        <taxon>Hyphomicrobiales</taxon>
        <taxon>Methylobacteriaceae</taxon>
        <taxon>Methylobacterium</taxon>
    </lineage>
</organism>
<dbReference type="InterPro" id="IPR000524">
    <property type="entry name" value="Tscrpt_reg_HTH_GntR"/>
</dbReference>
<dbReference type="RefSeq" id="WP_092047579.1">
    <property type="nucleotide sequence ID" value="NZ_FOTK01000107.1"/>
</dbReference>
<dbReference type="Gene3D" id="1.20.120.530">
    <property type="entry name" value="GntR ligand-binding domain-like"/>
    <property type="match status" value="1"/>
</dbReference>
<dbReference type="EMBL" id="FOTK01000107">
    <property type="protein sequence ID" value="SFN01895.1"/>
    <property type="molecule type" value="Genomic_DNA"/>
</dbReference>
<dbReference type="Gene3D" id="1.10.10.10">
    <property type="entry name" value="Winged helix-like DNA-binding domain superfamily/Winged helix DNA-binding domain"/>
    <property type="match status" value="1"/>
</dbReference>
<gene>
    <name evidence="5" type="ORF">SAMN05192568_11073</name>
</gene>
<evidence type="ECO:0000259" key="4">
    <source>
        <dbReference type="PROSITE" id="PS50949"/>
    </source>
</evidence>
<dbReference type="SMART" id="SM00895">
    <property type="entry name" value="FCD"/>
    <property type="match status" value="1"/>
</dbReference>
<name>A0A1I4VLF0_9HYPH</name>
<dbReference type="OrthoDB" id="9815654at2"/>
<accession>A0A1I4VLF0</accession>
<dbReference type="InterPro" id="IPR036388">
    <property type="entry name" value="WH-like_DNA-bd_sf"/>
</dbReference>
<dbReference type="InterPro" id="IPR036390">
    <property type="entry name" value="WH_DNA-bd_sf"/>
</dbReference>
<reference evidence="6" key="1">
    <citation type="submission" date="2016-10" db="EMBL/GenBank/DDBJ databases">
        <authorList>
            <person name="Varghese N."/>
            <person name="Submissions S."/>
        </authorList>
    </citation>
    <scope>NUCLEOTIDE SEQUENCE [LARGE SCALE GENOMIC DNA]</scope>
    <source>
        <strain evidence="6">BL36</strain>
    </source>
</reference>
<dbReference type="InterPro" id="IPR008920">
    <property type="entry name" value="TF_FadR/GntR_C"/>
</dbReference>
<dbReference type="GO" id="GO:0003677">
    <property type="term" value="F:DNA binding"/>
    <property type="evidence" value="ECO:0007669"/>
    <property type="project" value="UniProtKB-KW"/>
</dbReference>
<dbReference type="PANTHER" id="PTHR43537">
    <property type="entry name" value="TRANSCRIPTIONAL REGULATOR, GNTR FAMILY"/>
    <property type="match status" value="1"/>
</dbReference>
<evidence type="ECO:0000256" key="3">
    <source>
        <dbReference type="ARBA" id="ARBA00023163"/>
    </source>
</evidence>
<evidence type="ECO:0000256" key="1">
    <source>
        <dbReference type="ARBA" id="ARBA00023015"/>
    </source>
</evidence>